<gene>
    <name evidence="16" type="ORF">FBZ89_11597</name>
</gene>
<feature type="signal peptide" evidence="13">
    <location>
        <begin position="1"/>
        <end position="26"/>
    </location>
</feature>
<evidence type="ECO:0000256" key="1">
    <source>
        <dbReference type="ARBA" id="ARBA00004571"/>
    </source>
</evidence>
<reference evidence="16 17" key="1">
    <citation type="submission" date="2019-06" db="EMBL/GenBank/DDBJ databases">
        <title>Genomic Encyclopedia of Type Strains, Phase IV (KMG-V): Genome sequencing to study the core and pangenomes of soil and plant-associated prokaryotes.</title>
        <authorList>
            <person name="Whitman W."/>
        </authorList>
    </citation>
    <scope>NUCLEOTIDE SEQUENCE [LARGE SCALE GENOMIC DNA]</scope>
    <source>
        <strain evidence="16 17">BR 11880</strain>
    </source>
</reference>
<dbReference type="RefSeq" id="WP_246172410.1">
    <property type="nucleotide sequence ID" value="NZ_VITN01000015.1"/>
</dbReference>
<evidence type="ECO:0000256" key="9">
    <source>
        <dbReference type="ARBA" id="ARBA00023136"/>
    </source>
</evidence>
<organism evidence="16 17">
    <name type="scientific">Nitrospirillum amazonense</name>
    <dbReference type="NCBI Taxonomy" id="28077"/>
    <lineage>
        <taxon>Bacteria</taxon>
        <taxon>Pseudomonadati</taxon>
        <taxon>Pseudomonadota</taxon>
        <taxon>Alphaproteobacteria</taxon>
        <taxon>Rhodospirillales</taxon>
        <taxon>Azospirillaceae</taxon>
        <taxon>Nitrospirillum</taxon>
    </lineage>
</organism>
<comment type="similarity">
    <text evidence="11 12">Belongs to the TonB-dependent receptor family.</text>
</comment>
<keyword evidence="10 11" id="KW-0998">Cell outer membrane</keyword>
<evidence type="ECO:0000256" key="2">
    <source>
        <dbReference type="ARBA" id="ARBA00022448"/>
    </source>
</evidence>
<dbReference type="InterPro" id="IPR039426">
    <property type="entry name" value="TonB-dep_rcpt-like"/>
</dbReference>
<name>A0A560F0Z5_9PROT</name>
<evidence type="ECO:0000259" key="14">
    <source>
        <dbReference type="Pfam" id="PF00593"/>
    </source>
</evidence>
<keyword evidence="3 11" id="KW-1134">Transmembrane beta strand</keyword>
<evidence type="ECO:0000256" key="7">
    <source>
        <dbReference type="ARBA" id="ARBA00023065"/>
    </source>
</evidence>
<dbReference type="Pfam" id="PF07715">
    <property type="entry name" value="Plug"/>
    <property type="match status" value="1"/>
</dbReference>
<keyword evidence="6" id="KW-0408">Iron</keyword>
<keyword evidence="16" id="KW-0675">Receptor</keyword>
<protein>
    <submittedName>
        <fullName evidence="16">Iron complex outermembrane receptor protein</fullName>
    </submittedName>
</protein>
<keyword evidence="4" id="KW-0410">Iron transport</keyword>
<comment type="caution">
    <text evidence="16">The sequence shown here is derived from an EMBL/GenBank/DDBJ whole genome shotgun (WGS) entry which is preliminary data.</text>
</comment>
<sequence>MLRDVKLRYWQGFLAAAMMTAASAYAQTPPAPVDAPVDAPAGAAGDAELDALEPIIVTAEKRQVDLQKAALSVTAVSADTLEKGNVTGPLGLNGYVPGLQITPSGGSEVIVSIRGVGSQTPENFFTQPGVSFHIDNVYIPNNIALNLGFLDVDHVEVLRGPQGTVFGQSSTGGAINVISKQPELGKLSGDATATFGNYSYAMGKAALNVPVGDTAAIRAVVQKTSHDGYSTATGVPGGYDLDDANNVNYKLSGLWQPTDNLTITLTGQHFDDDHHGSALKALDDPNSDPRQVSQDFPAKFKLAMDVDTLTVNYSLPFANLKSISSYQYMDAKQSFDSDRSTVALFGGYDTVAAWNTKSRAIMEEVTLSSNPGTDLDWIAGVFYMHSHSSQYVVEYKGTNGSDPTPVLPTNTSPAALPANLSYENLSSVDRDSVAPFVQATYHLTDRLRLTGGVRYNVDQYDGWGSDYYGKPSPRSTNVYALTGKAETDFDLTPDNMVYASWSRGYKPGGVNTGTSSAMVVSGSYDKETVDSFELGSKNRFLANHLNVNLSAFYSKYNNMQYIEEDPVPYSGGIGNIPQVNMWGAEVEAKYRLLDNRLELGANLTLMDGEIPDSYLALDRRLADAAAAKAVAAGITYPYSAQWFAIRAAQSINVKGNTPPDMPGAAGGVNASWQQTLGAYGTLVSRAELLFRSDYQARVFNEAGTDHVPSYSQVNLFFEYVPESGPWRATFTVTNLLDRAGIAGRYTDPYGSGVVSNQYIPPRQMLFSVNYSF</sequence>
<evidence type="ECO:0000256" key="11">
    <source>
        <dbReference type="PROSITE-ProRule" id="PRU01360"/>
    </source>
</evidence>
<feature type="domain" description="TonB-dependent receptor plug" evidence="15">
    <location>
        <begin position="66"/>
        <end position="174"/>
    </location>
</feature>
<dbReference type="SUPFAM" id="SSF56935">
    <property type="entry name" value="Porins"/>
    <property type="match status" value="1"/>
</dbReference>
<dbReference type="InterPro" id="IPR036942">
    <property type="entry name" value="Beta-barrel_TonB_sf"/>
</dbReference>
<dbReference type="PANTHER" id="PTHR32552:SF81">
    <property type="entry name" value="TONB-DEPENDENT OUTER MEMBRANE RECEPTOR"/>
    <property type="match status" value="1"/>
</dbReference>
<evidence type="ECO:0000256" key="10">
    <source>
        <dbReference type="ARBA" id="ARBA00023237"/>
    </source>
</evidence>
<dbReference type="PROSITE" id="PS52016">
    <property type="entry name" value="TONB_DEPENDENT_REC_3"/>
    <property type="match status" value="1"/>
</dbReference>
<keyword evidence="5 11" id="KW-0812">Transmembrane</keyword>
<evidence type="ECO:0000256" key="6">
    <source>
        <dbReference type="ARBA" id="ARBA00023004"/>
    </source>
</evidence>
<evidence type="ECO:0000313" key="16">
    <source>
        <dbReference type="EMBL" id="TWB15318.1"/>
    </source>
</evidence>
<dbReference type="PANTHER" id="PTHR32552">
    <property type="entry name" value="FERRICHROME IRON RECEPTOR-RELATED"/>
    <property type="match status" value="1"/>
</dbReference>
<proteinExistence type="inferred from homology"/>
<dbReference type="Gene3D" id="2.40.170.20">
    <property type="entry name" value="TonB-dependent receptor, beta-barrel domain"/>
    <property type="match status" value="1"/>
</dbReference>
<evidence type="ECO:0000256" key="4">
    <source>
        <dbReference type="ARBA" id="ARBA00022496"/>
    </source>
</evidence>
<evidence type="ECO:0000256" key="8">
    <source>
        <dbReference type="ARBA" id="ARBA00023077"/>
    </source>
</evidence>
<keyword evidence="13" id="KW-0732">Signal</keyword>
<evidence type="ECO:0000256" key="3">
    <source>
        <dbReference type="ARBA" id="ARBA00022452"/>
    </source>
</evidence>
<dbReference type="InterPro" id="IPR012910">
    <property type="entry name" value="Plug_dom"/>
</dbReference>
<accession>A0A560F0Z5</accession>
<dbReference type="Pfam" id="PF00593">
    <property type="entry name" value="TonB_dep_Rec_b-barrel"/>
    <property type="match status" value="1"/>
</dbReference>
<dbReference type="Proteomes" id="UP000319859">
    <property type="component" value="Unassembled WGS sequence"/>
</dbReference>
<dbReference type="AlphaFoldDB" id="A0A560F0Z5"/>
<evidence type="ECO:0000259" key="15">
    <source>
        <dbReference type="Pfam" id="PF07715"/>
    </source>
</evidence>
<keyword evidence="2 11" id="KW-0813">Transport</keyword>
<dbReference type="GO" id="GO:0009279">
    <property type="term" value="C:cell outer membrane"/>
    <property type="evidence" value="ECO:0007669"/>
    <property type="project" value="UniProtKB-SubCell"/>
</dbReference>
<evidence type="ECO:0000256" key="12">
    <source>
        <dbReference type="RuleBase" id="RU003357"/>
    </source>
</evidence>
<dbReference type="InterPro" id="IPR000531">
    <property type="entry name" value="Beta-barrel_TonB"/>
</dbReference>
<feature type="domain" description="TonB-dependent receptor-like beta-barrel" evidence="14">
    <location>
        <begin position="299"/>
        <end position="735"/>
    </location>
</feature>
<keyword evidence="8 12" id="KW-0798">TonB box</keyword>
<dbReference type="GO" id="GO:0006826">
    <property type="term" value="P:iron ion transport"/>
    <property type="evidence" value="ECO:0007669"/>
    <property type="project" value="UniProtKB-KW"/>
</dbReference>
<keyword evidence="9 11" id="KW-0472">Membrane</keyword>
<dbReference type="EMBL" id="VITN01000015">
    <property type="protein sequence ID" value="TWB15318.1"/>
    <property type="molecule type" value="Genomic_DNA"/>
</dbReference>
<feature type="chain" id="PRO_5022192591" evidence="13">
    <location>
        <begin position="27"/>
        <end position="772"/>
    </location>
</feature>
<evidence type="ECO:0000256" key="5">
    <source>
        <dbReference type="ARBA" id="ARBA00022692"/>
    </source>
</evidence>
<keyword evidence="7" id="KW-0406">Ion transport</keyword>
<evidence type="ECO:0000313" key="17">
    <source>
        <dbReference type="Proteomes" id="UP000319859"/>
    </source>
</evidence>
<evidence type="ECO:0000256" key="13">
    <source>
        <dbReference type="SAM" id="SignalP"/>
    </source>
</evidence>
<comment type="subcellular location">
    <subcellularLocation>
        <location evidence="1 11">Cell outer membrane</location>
        <topology evidence="1 11">Multi-pass membrane protein</topology>
    </subcellularLocation>
</comment>